<dbReference type="EMBL" id="LWBR01000048">
    <property type="protein sequence ID" value="KZN95525.1"/>
    <property type="molecule type" value="Genomic_DNA"/>
</dbReference>
<dbReference type="PROSITE" id="PS50263">
    <property type="entry name" value="CN_HYDROLASE"/>
    <property type="match status" value="1"/>
</dbReference>
<dbReference type="InterPro" id="IPR036526">
    <property type="entry name" value="C-N_Hydrolase_sf"/>
</dbReference>
<dbReference type="OrthoDB" id="9811121at2"/>
<comment type="caution">
    <text evidence="3">The sequence shown here is derived from an EMBL/GenBank/DDBJ whole genome shotgun (WGS) entry which is preliminary data.</text>
</comment>
<evidence type="ECO:0000313" key="3">
    <source>
        <dbReference type="EMBL" id="KZN95525.1"/>
    </source>
</evidence>
<dbReference type="InterPro" id="IPR044149">
    <property type="entry name" value="Nitrilases_CHs"/>
</dbReference>
<evidence type="ECO:0000259" key="2">
    <source>
        <dbReference type="PROSITE" id="PS50263"/>
    </source>
</evidence>
<reference evidence="3 4" key="1">
    <citation type="submission" date="2016-04" db="EMBL/GenBank/DDBJ databases">
        <title>Draft genome sequence of Aeribacillus pallidus 8m3 from petroleum reservoir.</title>
        <authorList>
            <person name="Poltaraus A.B."/>
            <person name="Nazina T.N."/>
            <person name="Tourova T.P."/>
            <person name="Malakho S.M."/>
            <person name="Korshunova A.V."/>
            <person name="Sokolova D.S."/>
        </authorList>
    </citation>
    <scope>NUCLEOTIDE SEQUENCE [LARGE SCALE GENOMIC DNA]</scope>
    <source>
        <strain evidence="3 4">8m3</strain>
    </source>
</reference>
<dbReference type="AlphaFoldDB" id="A0A165X1I9"/>
<accession>A0A165X1I9</accession>
<dbReference type="RefSeq" id="WP_063388870.1">
    <property type="nucleotide sequence ID" value="NZ_LWBR01000048.1"/>
</dbReference>
<name>A0A165X1I9_9BACI</name>
<comment type="similarity">
    <text evidence="1">Belongs to the carbon-nitrogen hydrolase superfamily. Nitrilase family.</text>
</comment>
<dbReference type="GO" id="GO:0003824">
    <property type="term" value="F:catalytic activity"/>
    <property type="evidence" value="ECO:0007669"/>
    <property type="project" value="InterPro"/>
</dbReference>
<proteinExistence type="inferred from homology"/>
<dbReference type="InterPro" id="IPR003010">
    <property type="entry name" value="C-N_Hydrolase"/>
</dbReference>
<evidence type="ECO:0000256" key="1">
    <source>
        <dbReference type="ARBA" id="ARBA00008129"/>
    </source>
</evidence>
<organism evidence="3 4">
    <name type="scientific">Aeribacillus pallidus</name>
    <dbReference type="NCBI Taxonomy" id="33936"/>
    <lineage>
        <taxon>Bacteria</taxon>
        <taxon>Bacillati</taxon>
        <taxon>Bacillota</taxon>
        <taxon>Bacilli</taxon>
        <taxon>Bacillales</taxon>
        <taxon>Bacillaceae</taxon>
        <taxon>Aeribacillus</taxon>
    </lineage>
</organism>
<dbReference type="SUPFAM" id="SSF56317">
    <property type="entry name" value="Carbon-nitrogen hydrolase"/>
    <property type="match status" value="1"/>
</dbReference>
<dbReference type="STRING" id="33936.AZI98_13875"/>
<feature type="domain" description="CN hydrolase" evidence="2">
    <location>
        <begin position="9"/>
        <end position="280"/>
    </location>
</feature>
<dbReference type="Proteomes" id="UP000076476">
    <property type="component" value="Unassembled WGS sequence"/>
</dbReference>
<keyword evidence="4" id="KW-1185">Reference proteome</keyword>
<dbReference type="CDD" id="cd07564">
    <property type="entry name" value="nitrilases_CHs"/>
    <property type="match status" value="1"/>
</dbReference>
<gene>
    <name evidence="3" type="ORF">AZI98_13875</name>
</gene>
<dbReference type="Pfam" id="PF00795">
    <property type="entry name" value="CN_hydrolase"/>
    <property type="match status" value="1"/>
</dbReference>
<dbReference type="GeneID" id="301127690"/>
<dbReference type="PANTHER" id="PTHR46044">
    <property type="entry name" value="NITRILASE"/>
    <property type="match status" value="1"/>
</dbReference>
<sequence length="378" mass="42716">MSDFSNEKFTVAAVQASSILYDREKCLEKAISLIEESAKQGAQLVVLPESYIPGYPYHIWLGTPMWYHELFKEWFLNSVEVPSKTTDALCEAARKHNIHVVIGISERDGKTCYNTILFIDNKGKIFGKHRKLMPTHVERVHWGMGDGSYLNVYDTELGRMSGLVCWEHTMDLVRHSLIAQRSQLHCAVWVGFSSITGWDTLFDMSTELSARYHAQVGGCFVINCQSTVDKDNVEKLTQTDYQKEWIKPGGGWTAIIAPGGSILSGPLKGKEGILYAEVDMKLIADMAHWHDAIGHYSRPDVTSLLLNREPYKVLRDMNNANNISNPKNGSGHDQQSVDQIMNLLKQLEQNLRSSESDELSRRLSEIQREAVHAFTRGN</sequence>
<protein>
    <recommendedName>
        <fullName evidence="2">CN hydrolase domain-containing protein</fullName>
    </recommendedName>
</protein>
<evidence type="ECO:0000313" key="4">
    <source>
        <dbReference type="Proteomes" id="UP000076476"/>
    </source>
</evidence>
<dbReference type="PANTHER" id="PTHR46044:SF1">
    <property type="entry name" value="CN HYDROLASE DOMAIN-CONTAINING PROTEIN"/>
    <property type="match status" value="1"/>
</dbReference>
<dbReference type="Gene3D" id="3.60.110.10">
    <property type="entry name" value="Carbon-nitrogen hydrolase"/>
    <property type="match status" value="1"/>
</dbReference>